<reference evidence="2" key="1">
    <citation type="submission" date="2021-01" db="EMBL/GenBank/DDBJ databases">
        <title>Modified the classification status of verrucomicrobia.</title>
        <authorList>
            <person name="Feng X."/>
        </authorList>
    </citation>
    <scope>NUCLEOTIDE SEQUENCE</scope>
    <source>
        <strain evidence="2">KCTC 22201</strain>
    </source>
</reference>
<dbReference type="Pfam" id="PF07589">
    <property type="entry name" value="PEP-CTERM"/>
    <property type="match status" value="1"/>
</dbReference>
<comment type="caution">
    <text evidence="2">The sequence shown here is derived from an EMBL/GenBank/DDBJ whole genome shotgun (WGS) entry which is preliminary data.</text>
</comment>
<proteinExistence type="predicted"/>
<evidence type="ECO:0000313" key="2">
    <source>
        <dbReference type="EMBL" id="MBK1827329.1"/>
    </source>
</evidence>
<organism evidence="2 3">
    <name type="scientific">Haloferula rosea</name>
    <dbReference type="NCBI Taxonomy" id="490093"/>
    <lineage>
        <taxon>Bacteria</taxon>
        <taxon>Pseudomonadati</taxon>
        <taxon>Verrucomicrobiota</taxon>
        <taxon>Verrucomicrobiia</taxon>
        <taxon>Verrucomicrobiales</taxon>
        <taxon>Verrucomicrobiaceae</taxon>
        <taxon>Haloferula</taxon>
    </lineage>
</organism>
<dbReference type="AlphaFoldDB" id="A0A934VEH8"/>
<dbReference type="RefSeq" id="WP_200278777.1">
    <property type="nucleotide sequence ID" value="NZ_JAENII010000006.1"/>
</dbReference>
<accession>A0A934VEH8</accession>
<keyword evidence="3" id="KW-1185">Reference proteome</keyword>
<protein>
    <submittedName>
        <fullName evidence="2">PEP-CTERM sorting domain-containing protein</fullName>
    </submittedName>
</protein>
<evidence type="ECO:0000313" key="3">
    <source>
        <dbReference type="Proteomes" id="UP000658278"/>
    </source>
</evidence>
<dbReference type="NCBIfam" id="TIGR02595">
    <property type="entry name" value="PEP_CTERM"/>
    <property type="match status" value="1"/>
</dbReference>
<feature type="domain" description="Ice-binding protein C-terminal" evidence="1">
    <location>
        <begin position="269"/>
        <end position="291"/>
    </location>
</feature>
<gene>
    <name evidence="2" type="ORF">JIN81_09870</name>
</gene>
<dbReference type="EMBL" id="JAENII010000006">
    <property type="protein sequence ID" value="MBK1827329.1"/>
    <property type="molecule type" value="Genomic_DNA"/>
</dbReference>
<sequence>MIPQSTIPGVSSLVPILALSGALGASALTISVNFHVGDDGANQADHELTGSESAGIDGNTSWNNVNVGNGATNAAAAQIFATTTLADDGGNSSAATLSSTLTNSATAATWFVGYAASQASLKGELSNGISDDNLFNSYLALNGAHGDGTPQDNFQLTISGLGTNFTTNGYNVIIYSDSDRRNTGSNVRRSEFLVTPSGGSGTTVFVEDDDPATTPNIFNGTYLLSDNSETGADYSNYTIVSGLTASGFTIDIESPDGGRGAISGFQIVAIPEPSTIGLLGFGLLGLGLRRRR</sequence>
<name>A0A934VEH8_9BACT</name>
<evidence type="ECO:0000259" key="1">
    <source>
        <dbReference type="Pfam" id="PF07589"/>
    </source>
</evidence>
<dbReference type="Proteomes" id="UP000658278">
    <property type="component" value="Unassembled WGS sequence"/>
</dbReference>
<dbReference type="InterPro" id="IPR013424">
    <property type="entry name" value="Ice-binding_C"/>
</dbReference>